<feature type="region of interest" description="Disordered" evidence="1">
    <location>
        <begin position="104"/>
        <end position="148"/>
    </location>
</feature>
<dbReference type="Proteomes" id="UP000048948">
    <property type="component" value="Unassembled WGS sequence"/>
</dbReference>
<accession>A0A655EAL1</accession>
<dbReference type="EMBL" id="CHKL01000103">
    <property type="protein sequence ID" value="COW03209.1"/>
    <property type="molecule type" value="Genomic_DNA"/>
</dbReference>
<dbReference type="EMBL" id="CFOE01000048">
    <property type="protein sequence ID" value="CFE36977.1"/>
    <property type="molecule type" value="Genomic_DNA"/>
</dbReference>
<evidence type="ECO:0000313" key="6">
    <source>
        <dbReference type="Proteomes" id="UP000044938"/>
    </source>
</evidence>
<dbReference type="EMBL" id="CSAJ01000048">
    <property type="protein sequence ID" value="COV64056.1"/>
    <property type="molecule type" value="Genomic_DNA"/>
</dbReference>
<evidence type="ECO:0000313" key="3">
    <source>
        <dbReference type="EMBL" id="CKR72934.1"/>
    </source>
</evidence>
<sequence>MSDSAWLSVPRVWSRLAELSASTCDTDATWPANCTICSSLSDSASTSTCRFLTVPKMSPRESPSRPATCASSRNALCNESPLPSRVSAAWLIAAPSGPCSSPAAGLRSAANRVSPSFTSSHSTGTAVRSRSIRPLSGSTAPPVYTGVS</sequence>
<evidence type="ECO:0000313" key="9">
    <source>
        <dbReference type="Proteomes" id="UP000048948"/>
    </source>
</evidence>
<evidence type="ECO:0000313" key="2">
    <source>
        <dbReference type="EMBL" id="CFE36977.1"/>
    </source>
</evidence>
<name>A0A655EAL1_MYCTX</name>
<dbReference type="AlphaFoldDB" id="A0A655EAL1"/>
<evidence type="ECO:0000313" key="7">
    <source>
        <dbReference type="Proteomes" id="UP000048289"/>
    </source>
</evidence>
<protein>
    <submittedName>
        <fullName evidence="3">Uncharacterized protein</fullName>
    </submittedName>
</protein>
<dbReference type="Proteomes" id="UP000044938">
    <property type="component" value="Unassembled WGS sequence"/>
</dbReference>
<proteinExistence type="predicted"/>
<gene>
    <name evidence="2" type="ORF">ERS007681_00647</name>
    <name evidence="4" type="ORF">ERS007720_00629</name>
    <name evidence="5" type="ORF">ERS007741_01265</name>
    <name evidence="3" type="ORF">ERS027646_00534</name>
</gene>
<evidence type="ECO:0000313" key="5">
    <source>
        <dbReference type="EMBL" id="COW03209.1"/>
    </source>
</evidence>
<dbReference type="Proteomes" id="UP000048289">
    <property type="component" value="Unassembled WGS sequence"/>
</dbReference>
<feature type="compositionally biased region" description="Polar residues" evidence="1">
    <location>
        <begin position="111"/>
        <end position="128"/>
    </location>
</feature>
<reference evidence="6 7" key="1">
    <citation type="submission" date="2015-03" db="EMBL/GenBank/DDBJ databases">
        <authorList>
            <consortium name="Pathogen Informatics"/>
        </authorList>
    </citation>
    <scope>NUCLEOTIDE SEQUENCE [LARGE SCALE GENOMIC DNA]</scope>
    <source>
        <strain evidence="3 9">Bir 172</strain>
        <strain evidence="2 7">G09901357</strain>
        <strain evidence="4 6">M09401471</strain>
        <strain evidence="5 8">P00601463</strain>
    </source>
</reference>
<dbReference type="EMBL" id="CNGE01000055">
    <property type="protein sequence ID" value="CKR72934.1"/>
    <property type="molecule type" value="Genomic_DNA"/>
</dbReference>
<evidence type="ECO:0000313" key="4">
    <source>
        <dbReference type="EMBL" id="COV64056.1"/>
    </source>
</evidence>
<organism evidence="3 9">
    <name type="scientific">Mycobacterium tuberculosis</name>
    <dbReference type="NCBI Taxonomy" id="1773"/>
    <lineage>
        <taxon>Bacteria</taxon>
        <taxon>Bacillati</taxon>
        <taxon>Actinomycetota</taxon>
        <taxon>Actinomycetes</taxon>
        <taxon>Mycobacteriales</taxon>
        <taxon>Mycobacteriaceae</taxon>
        <taxon>Mycobacterium</taxon>
        <taxon>Mycobacterium tuberculosis complex</taxon>
    </lineage>
</organism>
<evidence type="ECO:0000256" key="1">
    <source>
        <dbReference type="SAM" id="MobiDB-lite"/>
    </source>
</evidence>
<evidence type="ECO:0000313" key="8">
    <source>
        <dbReference type="Proteomes" id="UP000048600"/>
    </source>
</evidence>
<dbReference type="Proteomes" id="UP000048600">
    <property type="component" value="Unassembled WGS sequence"/>
</dbReference>